<name>A0ABT8E815_9BACL</name>
<dbReference type="Pfam" id="PF01022">
    <property type="entry name" value="HTH_5"/>
    <property type="match status" value="1"/>
</dbReference>
<dbReference type="SMART" id="SM00418">
    <property type="entry name" value="HTH_ARSR"/>
    <property type="match status" value="1"/>
</dbReference>
<dbReference type="InterPro" id="IPR036388">
    <property type="entry name" value="WH-like_DNA-bd_sf"/>
</dbReference>
<keyword evidence="4" id="KW-1185">Reference proteome</keyword>
<dbReference type="Proteomes" id="UP001168694">
    <property type="component" value="Unassembled WGS sequence"/>
</dbReference>
<dbReference type="Gene3D" id="1.10.10.10">
    <property type="entry name" value="Winged helix-like DNA-binding domain superfamily/Winged helix DNA-binding domain"/>
    <property type="match status" value="1"/>
</dbReference>
<dbReference type="SUPFAM" id="SSF46785">
    <property type="entry name" value="Winged helix' DNA-binding domain"/>
    <property type="match status" value="1"/>
</dbReference>
<evidence type="ECO:0000313" key="3">
    <source>
        <dbReference type="EMBL" id="MDN4074063.1"/>
    </source>
</evidence>
<evidence type="ECO:0000256" key="1">
    <source>
        <dbReference type="ARBA" id="ARBA00023125"/>
    </source>
</evidence>
<proteinExistence type="predicted"/>
<feature type="domain" description="HTH arsR-type" evidence="2">
    <location>
        <begin position="255"/>
        <end position="345"/>
    </location>
</feature>
<accession>A0ABT8E815</accession>
<dbReference type="EMBL" id="JAUHLN010000002">
    <property type="protein sequence ID" value="MDN4074063.1"/>
    <property type="molecule type" value="Genomic_DNA"/>
</dbReference>
<dbReference type="InterPro" id="IPR001845">
    <property type="entry name" value="HTH_ArsR_DNA-bd_dom"/>
</dbReference>
<keyword evidence="1" id="KW-0238">DNA-binding</keyword>
<protein>
    <submittedName>
        <fullName evidence="3">ArsR family transcriptional regulator</fullName>
    </submittedName>
</protein>
<evidence type="ECO:0000313" key="4">
    <source>
        <dbReference type="Proteomes" id="UP001168694"/>
    </source>
</evidence>
<dbReference type="CDD" id="cd00090">
    <property type="entry name" value="HTH_ARSR"/>
    <property type="match status" value="1"/>
</dbReference>
<sequence>MKHLLSAQPADNTHVVIESSSVWEVILGIAGYTYAQLRHSFDLDEEWKQWKGEMNRSLLEHLEAIQETNLWYAMLLLQNRWNAGTIQEFSNQLQAMTEEAFYETLLPYKNRDAEASRKEIPLHVHQKNRFTEYAAYFKGHDYLEDYVRLLGEKSCGELSLLMITVMEEWQGFISTQPFWEKWMQALAHETKQTVKLDAPLEEIERITGGVKYVPEPSVWNIKLVPHVSYRPWVLQLRTPDTMLFFYPVNEEYFAEPGVPSSDLIRGHKALGDELRLKLLFQLQIGPLSLQELSGQFHMSKTTLHHQLSLLKAAKFVSAEKGIYSANVKQIQSFSKKLTQYLGKEE</sequence>
<evidence type="ECO:0000259" key="2">
    <source>
        <dbReference type="PROSITE" id="PS50987"/>
    </source>
</evidence>
<dbReference type="InterPro" id="IPR011991">
    <property type="entry name" value="ArsR-like_HTH"/>
</dbReference>
<dbReference type="RefSeq" id="WP_290400139.1">
    <property type="nucleotide sequence ID" value="NZ_JAUHLN010000002.1"/>
</dbReference>
<comment type="caution">
    <text evidence="3">The sequence shown here is derived from an EMBL/GenBank/DDBJ whole genome shotgun (WGS) entry which is preliminary data.</text>
</comment>
<dbReference type="InterPro" id="IPR036390">
    <property type="entry name" value="WH_DNA-bd_sf"/>
</dbReference>
<gene>
    <name evidence="3" type="ORF">QYF49_13730</name>
</gene>
<dbReference type="PROSITE" id="PS50987">
    <property type="entry name" value="HTH_ARSR_2"/>
    <property type="match status" value="1"/>
</dbReference>
<reference evidence="3" key="1">
    <citation type="submission" date="2023-06" db="EMBL/GenBank/DDBJ databases">
        <title>Draft Genome Sequences of Representative Paenibacillus Polymyxa, Bacillus cereus, Fictibacillus sp., and Brevibacillus agri Strains Isolated from Amazonian Dark Earth.</title>
        <authorList>
            <person name="Pellegrinetti T.A."/>
            <person name="Cunha I.C.M."/>
            <person name="Chaves M.G."/>
            <person name="Freitas A.S."/>
            <person name="Silva A.V.R."/>
            <person name="Tsai S.M."/>
            <person name="Mendes L.W."/>
        </authorList>
    </citation>
    <scope>NUCLEOTIDE SEQUENCE</scope>
    <source>
        <strain evidence="3">CENA-BCM004</strain>
    </source>
</reference>
<organism evidence="3 4">
    <name type="scientific">Fictibacillus terranigra</name>
    <dbReference type="NCBI Taxonomy" id="3058424"/>
    <lineage>
        <taxon>Bacteria</taxon>
        <taxon>Bacillati</taxon>
        <taxon>Bacillota</taxon>
        <taxon>Bacilli</taxon>
        <taxon>Bacillales</taxon>
        <taxon>Fictibacillaceae</taxon>
        <taxon>Fictibacillus</taxon>
    </lineage>
</organism>